<dbReference type="InterPro" id="IPR029016">
    <property type="entry name" value="GAF-like_dom_sf"/>
</dbReference>
<organism evidence="6 7">
    <name type="scientific">Microcystis aeruginosa NIES-2520</name>
    <dbReference type="NCBI Taxonomy" id="2303982"/>
    <lineage>
        <taxon>Bacteria</taxon>
        <taxon>Bacillati</taxon>
        <taxon>Cyanobacteriota</taxon>
        <taxon>Cyanophyceae</taxon>
        <taxon>Oscillatoriophycideae</taxon>
        <taxon>Chroococcales</taxon>
        <taxon>Microcystaceae</taxon>
        <taxon>Microcystis</taxon>
    </lineage>
</organism>
<proteinExistence type="predicted"/>
<dbReference type="GO" id="GO:0005886">
    <property type="term" value="C:plasma membrane"/>
    <property type="evidence" value="ECO:0007669"/>
    <property type="project" value="TreeGrafter"/>
</dbReference>
<dbReference type="SUPFAM" id="SSF55874">
    <property type="entry name" value="ATPase domain of HSP90 chaperone/DNA topoisomerase II/histidine kinase"/>
    <property type="match status" value="1"/>
</dbReference>
<evidence type="ECO:0000256" key="1">
    <source>
        <dbReference type="ARBA" id="ARBA00000085"/>
    </source>
</evidence>
<feature type="domain" description="Histidine kinase" evidence="5">
    <location>
        <begin position="755"/>
        <end position="961"/>
    </location>
</feature>
<protein>
    <recommendedName>
        <fullName evidence="2">histidine kinase</fullName>
        <ecNumber evidence="2">2.7.13.3</ecNumber>
    </recommendedName>
</protein>
<evidence type="ECO:0000256" key="4">
    <source>
        <dbReference type="ARBA" id="ARBA00023012"/>
    </source>
</evidence>
<dbReference type="PANTHER" id="PTHR45569:SF1">
    <property type="entry name" value="SENSOR PROTEIN KDPD"/>
    <property type="match status" value="1"/>
</dbReference>
<dbReference type="AlphaFoldDB" id="A0A5A5RQ03"/>
<dbReference type="InterPro" id="IPR004358">
    <property type="entry name" value="Sig_transdc_His_kin-like_C"/>
</dbReference>
<name>A0A5A5RQ03_MICAE</name>
<dbReference type="EMBL" id="BHVP01000033">
    <property type="protein sequence ID" value="GCA75277.1"/>
    <property type="molecule type" value="Genomic_DNA"/>
</dbReference>
<keyword evidence="3 6" id="KW-0418">Kinase</keyword>
<sequence length="961" mass="108671">MVDEHILNEIETQIEKATLQLFKQEEVFANIVQQCIGLGYDFASIQLIRSEEQIIEAVKGTDWAGKARHYLEPDPSLRDIQADICQTCRTEVIAGWDKRGRFDKWVYDDNNHQNLIRVFTPLILVQDDKGKNDQQWFNDFRGNFINNEVTKNWFKEIGKHQSQDNGQQSVAEIFLPESCVGDEVKVIGTIEVGYKNPLKKIEIEEVIDLIKKAGEWALKIRETQLPCVLDKIAKIAMKAVEADGTSLHFLEGLPLKPYVLEVISDGSIKKKPLVIEADRIPYSYEVFSELIGRDFIRKSPPRKGGLGQKAIKDDQEKFVPDLSQGQNAITLKDYNQKAFDLGIKAIIIIPLIVEQYTGCLYFHFKKENPFDKRVISWLKLFDNRVEEAIRHGITYEHQRDRNTQLKVLHSVAQSLTKNLDKEDLLNQIAWSTLNLLAADTITIYRYIEANDQFLSQPARAGRLKFSQQAQTEIDSEDVPAKLVKHGKNVYPDDVACQEIFKESLFAKKEEIQAAAGILLKVNDQIVGTLLINYRRPHVFEPDEKIIIETLAASAAIAIMNQQWLENRQQWLRAFSEINRHIKTAIGLDNKQLPLKDDKQLLNLIMQRSLECTGADLADIRLFDSVSQELVMEVWHPANAPGASSIRTKLGEGITGWVAQHRETVLVNDVTKDKGNRYKRYDEPSNSELCVPIVDQDRLVGVINLESYRKGAFDERDKQMLEALADQVVIAIQSVKNREQLVKVRALADLGTVTSSLIHRINSEVGAIRVWAEDIYDVGDPYSEGKALRIRASAERILQKAQRMQVWIQQEDKLPINIAEVVQDALAQVDDFPSNIVKQIELPDNLPDISVGKQQLTDVFDNLIRNAANAMPEGGTLSIGGEPIDSEGETLIKVWVKDTGIGISEEDRDLIFEPSYSMPSSGHGMGIGLWLAQTYIESLKGNITFDSEIGKGSQFTVTLPIN</sequence>
<dbReference type="EC" id="2.7.13.3" evidence="2"/>
<dbReference type="PROSITE" id="PS50109">
    <property type="entry name" value="HIS_KIN"/>
    <property type="match status" value="1"/>
</dbReference>
<dbReference type="InterPro" id="IPR003594">
    <property type="entry name" value="HATPase_dom"/>
</dbReference>
<dbReference type="RefSeq" id="WP_149986762.1">
    <property type="nucleotide sequence ID" value="NZ_BHVP01000033.1"/>
</dbReference>
<dbReference type="InterPro" id="IPR005467">
    <property type="entry name" value="His_kinase_dom"/>
</dbReference>
<dbReference type="Pfam" id="PF01590">
    <property type="entry name" value="GAF"/>
    <property type="match status" value="1"/>
</dbReference>
<comment type="caution">
    <text evidence="6">The sequence shown here is derived from an EMBL/GenBank/DDBJ whole genome shotgun (WGS) entry which is preliminary data.</text>
</comment>
<dbReference type="SMART" id="SM00065">
    <property type="entry name" value="GAF"/>
    <property type="match status" value="3"/>
</dbReference>
<dbReference type="InterPro" id="IPR036890">
    <property type="entry name" value="HATPase_C_sf"/>
</dbReference>
<dbReference type="SUPFAM" id="SSF55781">
    <property type="entry name" value="GAF domain-like"/>
    <property type="match status" value="3"/>
</dbReference>
<accession>A0A5A5RQ03</accession>
<keyword evidence="4" id="KW-0902">Two-component regulatory system</keyword>
<evidence type="ECO:0000313" key="7">
    <source>
        <dbReference type="Proteomes" id="UP000324917"/>
    </source>
</evidence>
<dbReference type="GO" id="GO:0000155">
    <property type="term" value="F:phosphorelay sensor kinase activity"/>
    <property type="evidence" value="ECO:0007669"/>
    <property type="project" value="TreeGrafter"/>
</dbReference>
<gene>
    <name evidence="6" type="primary">kinE_2</name>
    <name evidence="6" type="ORF">MiTe_02109</name>
</gene>
<keyword evidence="6" id="KW-0808">Transferase</keyword>
<dbReference type="PANTHER" id="PTHR45569">
    <property type="entry name" value="SENSOR PROTEIN KDPD"/>
    <property type="match status" value="1"/>
</dbReference>
<reference evidence="6 7" key="1">
    <citation type="submission" date="2018-09" db="EMBL/GenBank/DDBJ databases">
        <title>Evolutionary history of phycoerythrin pigmentation in the water bloom-forming cyanobacterium Microcystis aeruginosa.</title>
        <authorList>
            <person name="Tanabe Y."/>
            <person name="Tanabe Y."/>
            <person name="Yamaguchi H."/>
        </authorList>
    </citation>
    <scope>NUCLEOTIDE SEQUENCE [LARGE SCALE GENOMIC DNA]</scope>
    <source>
        <strain evidence="6 7">NIES-2520</strain>
    </source>
</reference>
<comment type="catalytic activity">
    <reaction evidence="1">
        <text>ATP + protein L-histidine = ADP + protein N-phospho-L-histidine.</text>
        <dbReference type="EC" id="2.7.13.3"/>
    </reaction>
</comment>
<dbReference type="InterPro" id="IPR003018">
    <property type="entry name" value="GAF"/>
</dbReference>
<evidence type="ECO:0000256" key="3">
    <source>
        <dbReference type="ARBA" id="ARBA00022777"/>
    </source>
</evidence>
<dbReference type="Pfam" id="PF02518">
    <property type="entry name" value="HATPase_c"/>
    <property type="match status" value="1"/>
</dbReference>
<dbReference type="Gene3D" id="3.30.565.10">
    <property type="entry name" value="Histidine kinase-like ATPase, C-terminal domain"/>
    <property type="match status" value="1"/>
</dbReference>
<dbReference type="Proteomes" id="UP000324917">
    <property type="component" value="Unassembled WGS sequence"/>
</dbReference>
<dbReference type="SMART" id="SM00387">
    <property type="entry name" value="HATPase_c"/>
    <property type="match status" value="1"/>
</dbReference>
<dbReference type="Pfam" id="PF13185">
    <property type="entry name" value="GAF_2"/>
    <property type="match status" value="1"/>
</dbReference>
<evidence type="ECO:0000256" key="2">
    <source>
        <dbReference type="ARBA" id="ARBA00012438"/>
    </source>
</evidence>
<dbReference type="InterPro" id="IPR052023">
    <property type="entry name" value="Histidine_kinase_KdpD"/>
</dbReference>
<evidence type="ECO:0000259" key="5">
    <source>
        <dbReference type="PROSITE" id="PS50109"/>
    </source>
</evidence>
<dbReference type="PRINTS" id="PR00344">
    <property type="entry name" value="BCTRLSENSOR"/>
</dbReference>
<evidence type="ECO:0000313" key="6">
    <source>
        <dbReference type="EMBL" id="GCA75277.1"/>
    </source>
</evidence>
<dbReference type="Gene3D" id="3.30.450.40">
    <property type="match status" value="3"/>
</dbReference>